<name>A0ABS7T6J4_9GAMM</name>
<accession>A0ABS7T6J4</accession>
<sequence>MRASVSVVHQYLQRVSKREFEQADELWAYRRSPTAGEESGLRSLGDVRVMRIDNDPPVPMDEEPIPTAVEVPVRLLATFPDNRQARFSGYYRVRRNPVEGRWELIGASLQPVLR</sequence>
<dbReference type="EMBL" id="JAINZW010000003">
    <property type="protein sequence ID" value="MBZ4039494.1"/>
    <property type="molecule type" value="Genomic_DNA"/>
</dbReference>
<comment type="caution">
    <text evidence="1">The sequence shown here is derived from an EMBL/GenBank/DDBJ whole genome shotgun (WGS) entry which is preliminary data.</text>
</comment>
<reference evidence="1 2" key="1">
    <citation type="submission" date="2021-09" db="EMBL/GenBank/DDBJ databases">
        <title>Lysobacter sp. 13A isolated from the river sediment.</title>
        <authorList>
            <person name="Liu H."/>
            <person name="Li S."/>
            <person name="Mao S."/>
        </authorList>
    </citation>
    <scope>NUCLEOTIDE SEQUENCE [LARGE SCALE GENOMIC DNA]</scope>
    <source>
        <strain evidence="1 2">13A</strain>
    </source>
</reference>
<evidence type="ECO:0000313" key="2">
    <source>
        <dbReference type="Proteomes" id="UP001430954"/>
    </source>
</evidence>
<protein>
    <submittedName>
        <fullName evidence="1">Uncharacterized protein</fullName>
    </submittedName>
</protein>
<organism evidence="1 2">
    <name type="scientific">Novilysobacter selenitireducens</name>
    <dbReference type="NCBI Taxonomy" id="2872639"/>
    <lineage>
        <taxon>Bacteria</taxon>
        <taxon>Pseudomonadati</taxon>
        <taxon>Pseudomonadota</taxon>
        <taxon>Gammaproteobacteria</taxon>
        <taxon>Lysobacterales</taxon>
        <taxon>Lysobacteraceae</taxon>
        <taxon>Novilysobacter</taxon>
    </lineage>
</organism>
<evidence type="ECO:0000313" key="1">
    <source>
        <dbReference type="EMBL" id="MBZ4039494.1"/>
    </source>
</evidence>
<dbReference type="RefSeq" id="WP_223675950.1">
    <property type="nucleotide sequence ID" value="NZ_JAINZW010000003.1"/>
</dbReference>
<keyword evidence="2" id="KW-1185">Reference proteome</keyword>
<dbReference type="Proteomes" id="UP001430954">
    <property type="component" value="Unassembled WGS sequence"/>
</dbReference>
<proteinExistence type="predicted"/>
<gene>
    <name evidence="1" type="ORF">K6753_08090</name>
</gene>